<accession>A0A382RFU6</accession>
<gene>
    <name evidence="1" type="ORF">METZ01_LOCUS348956</name>
</gene>
<reference evidence="1" key="1">
    <citation type="submission" date="2018-05" db="EMBL/GenBank/DDBJ databases">
        <authorList>
            <person name="Lanie J.A."/>
            <person name="Ng W.-L."/>
            <person name="Kazmierczak K.M."/>
            <person name="Andrzejewski T.M."/>
            <person name="Davidsen T.M."/>
            <person name="Wayne K.J."/>
            <person name="Tettelin H."/>
            <person name="Glass J.I."/>
            <person name="Rusch D."/>
            <person name="Podicherti R."/>
            <person name="Tsui H.-C.T."/>
            <person name="Winkler M.E."/>
        </authorList>
    </citation>
    <scope>NUCLEOTIDE SEQUENCE</scope>
</reference>
<sequence length="27" mass="3098">MTILGIVAQPTIFSVKIDFRGETFIHY</sequence>
<evidence type="ECO:0000313" key="1">
    <source>
        <dbReference type="EMBL" id="SVC96102.1"/>
    </source>
</evidence>
<dbReference type="AlphaFoldDB" id="A0A382RFU6"/>
<organism evidence="1">
    <name type="scientific">marine metagenome</name>
    <dbReference type="NCBI Taxonomy" id="408172"/>
    <lineage>
        <taxon>unclassified sequences</taxon>
        <taxon>metagenomes</taxon>
        <taxon>ecological metagenomes</taxon>
    </lineage>
</organism>
<proteinExistence type="predicted"/>
<dbReference type="EMBL" id="UINC01121152">
    <property type="protein sequence ID" value="SVC96102.1"/>
    <property type="molecule type" value="Genomic_DNA"/>
</dbReference>
<name>A0A382RFU6_9ZZZZ</name>
<protein>
    <submittedName>
        <fullName evidence="1">Uncharacterized protein</fullName>
    </submittedName>
</protein>